<evidence type="ECO:0000313" key="4">
    <source>
        <dbReference type="EMBL" id="MES1920924.1"/>
    </source>
</evidence>
<evidence type="ECO:0000256" key="2">
    <source>
        <dbReference type="ARBA" id="ARBA00022837"/>
    </source>
</evidence>
<name>A0ABV2ANA0_9EUKA</name>
<accession>A0ABV2ANA0</accession>
<dbReference type="InterPro" id="IPR050145">
    <property type="entry name" value="Centrin_CML-like"/>
</dbReference>
<feature type="domain" description="EF-hand" evidence="3">
    <location>
        <begin position="49"/>
        <end position="84"/>
    </location>
</feature>
<dbReference type="PROSITE" id="PS50222">
    <property type="entry name" value="EF_HAND_2"/>
    <property type="match status" value="1"/>
</dbReference>
<dbReference type="PANTHER" id="PTHR23050">
    <property type="entry name" value="CALCIUM BINDING PROTEIN"/>
    <property type="match status" value="1"/>
</dbReference>
<dbReference type="InterPro" id="IPR018247">
    <property type="entry name" value="EF_Hand_1_Ca_BS"/>
</dbReference>
<evidence type="ECO:0000256" key="1">
    <source>
        <dbReference type="ARBA" id="ARBA00022737"/>
    </source>
</evidence>
<keyword evidence="5" id="KW-1185">Reference proteome</keyword>
<dbReference type="Proteomes" id="UP001439008">
    <property type="component" value="Unassembled WGS sequence"/>
</dbReference>
<gene>
    <name evidence="4" type="ORF">MHBO_002532</name>
</gene>
<sequence length="119" mass="13521">MSNKELLEFSKVYIKNMGDKIDPKVAKQVLKMEVGQFTELKNMTETNLRAMKVVEEAFAVLDKSGSGYITKKDLHTGLNALGIAVTEEESDRIVKEFSRNENRGISYDEFVLMAHKGFR</sequence>
<protein>
    <recommendedName>
        <fullName evidence="3">EF-hand domain-containing protein</fullName>
    </recommendedName>
</protein>
<dbReference type="Gene3D" id="1.10.238.10">
    <property type="entry name" value="EF-hand"/>
    <property type="match status" value="1"/>
</dbReference>
<dbReference type="InterPro" id="IPR002048">
    <property type="entry name" value="EF_hand_dom"/>
</dbReference>
<keyword evidence="2" id="KW-0106">Calcium</keyword>
<dbReference type="SUPFAM" id="SSF47473">
    <property type="entry name" value="EF-hand"/>
    <property type="match status" value="1"/>
</dbReference>
<dbReference type="Pfam" id="PF13499">
    <property type="entry name" value="EF-hand_7"/>
    <property type="match status" value="1"/>
</dbReference>
<dbReference type="EMBL" id="JBDODL010000958">
    <property type="protein sequence ID" value="MES1920924.1"/>
    <property type="molecule type" value="Genomic_DNA"/>
</dbReference>
<reference evidence="4 5" key="1">
    <citation type="journal article" date="2024" name="BMC Biol.">
        <title>Comparative genomics of Ascetosporea gives new insight into the evolutionary basis for animal parasitism in Rhizaria.</title>
        <authorList>
            <person name="Hiltunen Thoren M."/>
            <person name="Onut-Brannstrom I."/>
            <person name="Alfjorden A."/>
            <person name="Peckova H."/>
            <person name="Swords F."/>
            <person name="Hooper C."/>
            <person name="Holzer A.S."/>
            <person name="Bass D."/>
            <person name="Burki F."/>
        </authorList>
    </citation>
    <scope>NUCLEOTIDE SEQUENCE [LARGE SCALE GENOMIC DNA]</scope>
    <source>
        <strain evidence="4">20-A016</strain>
    </source>
</reference>
<dbReference type="SMART" id="SM00054">
    <property type="entry name" value="EFh"/>
    <property type="match status" value="2"/>
</dbReference>
<evidence type="ECO:0000313" key="5">
    <source>
        <dbReference type="Proteomes" id="UP001439008"/>
    </source>
</evidence>
<dbReference type="InterPro" id="IPR011992">
    <property type="entry name" value="EF-hand-dom_pair"/>
</dbReference>
<evidence type="ECO:0000259" key="3">
    <source>
        <dbReference type="PROSITE" id="PS50222"/>
    </source>
</evidence>
<keyword evidence="1" id="KW-0677">Repeat</keyword>
<organism evidence="4 5">
    <name type="scientific">Bonamia ostreae</name>
    <dbReference type="NCBI Taxonomy" id="126728"/>
    <lineage>
        <taxon>Eukaryota</taxon>
        <taxon>Sar</taxon>
        <taxon>Rhizaria</taxon>
        <taxon>Endomyxa</taxon>
        <taxon>Ascetosporea</taxon>
        <taxon>Haplosporida</taxon>
        <taxon>Bonamia</taxon>
    </lineage>
</organism>
<dbReference type="CDD" id="cd00051">
    <property type="entry name" value="EFh"/>
    <property type="match status" value="1"/>
</dbReference>
<dbReference type="PROSITE" id="PS00018">
    <property type="entry name" value="EF_HAND_1"/>
    <property type="match status" value="1"/>
</dbReference>
<proteinExistence type="predicted"/>
<comment type="caution">
    <text evidence="4">The sequence shown here is derived from an EMBL/GenBank/DDBJ whole genome shotgun (WGS) entry which is preliminary data.</text>
</comment>